<dbReference type="AlphaFoldDB" id="A0A9P4UEH7"/>
<evidence type="ECO:0000313" key="2">
    <source>
        <dbReference type="Proteomes" id="UP000799764"/>
    </source>
</evidence>
<evidence type="ECO:0000313" key="1">
    <source>
        <dbReference type="EMBL" id="KAF2447125.1"/>
    </source>
</evidence>
<dbReference type="EMBL" id="MU001497">
    <property type="protein sequence ID" value="KAF2447125.1"/>
    <property type="molecule type" value="Genomic_DNA"/>
</dbReference>
<keyword evidence="2" id="KW-1185">Reference proteome</keyword>
<reference evidence="1" key="1">
    <citation type="journal article" date="2020" name="Stud. Mycol.">
        <title>101 Dothideomycetes genomes: a test case for predicting lifestyles and emergence of pathogens.</title>
        <authorList>
            <person name="Haridas S."/>
            <person name="Albert R."/>
            <person name="Binder M."/>
            <person name="Bloem J."/>
            <person name="Labutti K."/>
            <person name="Salamov A."/>
            <person name="Andreopoulos B."/>
            <person name="Baker S."/>
            <person name="Barry K."/>
            <person name="Bills G."/>
            <person name="Bluhm B."/>
            <person name="Cannon C."/>
            <person name="Castanera R."/>
            <person name="Culley D."/>
            <person name="Daum C."/>
            <person name="Ezra D."/>
            <person name="Gonzalez J."/>
            <person name="Henrissat B."/>
            <person name="Kuo A."/>
            <person name="Liang C."/>
            <person name="Lipzen A."/>
            <person name="Lutzoni F."/>
            <person name="Magnuson J."/>
            <person name="Mondo S."/>
            <person name="Nolan M."/>
            <person name="Ohm R."/>
            <person name="Pangilinan J."/>
            <person name="Park H.-J."/>
            <person name="Ramirez L."/>
            <person name="Alfaro M."/>
            <person name="Sun H."/>
            <person name="Tritt A."/>
            <person name="Yoshinaga Y."/>
            <person name="Zwiers L.-H."/>
            <person name="Turgeon B."/>
            <person name="Goodwin S."/>
            <person name="Spatafora J."/>
            <person name="Crous P."/>
            <person name="Grigoriev I."/>
        </authorList>
    </citation>
    <scope>NUCLEOTIDE SEQUENCE</scope>
    <source>
        <strain evidence="1">CBS 690.94</strain>
    </source>
</reference>
<dbReference type="Proteomes" id="UP000799764">
    <property type="component" value="Unassembled WGS sequence"/>
</dbReference>
<comment type="caution">
    <text evidence="1">The sequence shown here is derived from an EMBL/GenBank/DDBJ whole genome shotgun (WGS) entry which is preliminary data.</text>
</comment>
<protein>
    <submittedName>
        <fullName evidence="1">Uncharacterized protein</fullName>
    </submittedName>
</protein>
<proteinExistence type="predicted"/>
<organism evidence="1 2">
    <name type="scientific">Karstenula rhodostoma CBS 690.94</name>
    <dbReference type="NCBI Taxonomy" id="1392251"/>
    <lineage>
        <taxon>Eukaryota</taxon>
        <taxon>Fungi</taxon>
        <taxon>Dikarya</taxon>
        <taxon>Ascomycota</taxon>
        <taxon>Pezizomycotina</taxon>
        <taxon>Dothideomycetes</taxon>
        <taxon>Pleosporomycetidae</taxon>
        <taxon>Pleosporales</taxon>
        <taxon>Massarineae</taxon>
        <taxon>Didymosphaeriaceae</taxon>
        <taxon>Karstenula</taxon>
    </lineage>
</organism>
<name>A0A9P4UEH7_9PLEO</name>
<gene>
    <name evidence="1" type="ORF">P171DRAFT_430059</name>
</gene>
<accession>A0A9P4UEH7</accession>
<sequence>MVVGMRNGTCRCRVGGSNTAARPISNRAQPTGLPHHSRNSRCSRQITRIVECDPSFSTTAFRGCCRDIDSPYWPGDGSTADVVCGASGTHCASRKEYLADTAGHDETAKASRSDMLACLESVCCVEDAPAFSGWRTLRTPSVGHPGDTVLHTVNVSGILGDACGDDAAWNGRKARDITLSGPQRCSLRHGIEYQMADTC</sequence>